<protein>
    <recommendedName>
        <fullName evidence="2">HTH CENPB-type domain-containing protein</fullName>
    </recommendedName>
</protein>
<gene>
    <name evidence="1" type="ORF">g.3121</name>
</gene>
<proteinExistence type="predicted"/>
<sequence length="106" mass="12843">MAGRDWVECFLKRHPELTLRQSAATSLARAIGFNKVQVDRFYENLKELYEKQKFKPNRIYMSTRLGLVQYLKNSKSRHNKREKSCIEDSDSRKRHHNNRYLLHECW</sequence>
<name>A0A1E1WPD5_PECGO</name>
<dbReference type="OrthoDB" id="4327074at2759"/>
<accession>A0A1E1WPD5</accession>
<evidence type="ECO:0008006" key="2">
    <source>
        <dbReference type="Google" id="ProtNLM"/>
    </source>
</evidence>
<evidence type="ECO:0000313" key="1">
    <source>
        <dbReference type="EMBL" id="JAT88879.1"/>
    </source>
</evidence>
<organism evidence="1">
    <name type="scientific">Pectinophora gossypiella</name>
    <name type="common">Cotton pink bollworm</name>
    <name type="synonym">Depressaria gossypiella</name>
    <dbReference type="NCBI Taxonomy" id="13191"/>
    <lineage>
        <taxon>Eukaryota</taxon>
        <taxon>Metazoa</taxon>
        <taxon>Ecdysozoa</taxon>
        <taxon>Arthropoda</taxon>
        <taxon>Hexapoda</taxon>
        <taxon>Insecta</taxon>
        <taxon>Pterygota</taxon>
        <taxon>Neoptera</taxon>
        <taxon>Endopterygota</taxon>
        <taxon>Lepidoptera</taxon>
        <taxon>Glossata</taxon>
        <taxon>Ditrysia</taxon>
        <taxon>Gelechioidea</taxon>
        <taxon>Gelechiidae</taxon>
        <taxon>Apatetrinae</taxon>
        <taxon>Pectinophora</taxon>
    </lineage>
</organism>
<reference evidence="1" key="1">
    <citation type="submission" date="2015-09" db="EMBL/GenBank/DDBJ databases">
        <title>De novo assembly of Pectinophora gossypiella (Pink Bollworm) gut transcriptome.</title>
        <authorList>
            <person name="Tassone E.E."/>
        </authorList>
    </citation>
    <scope>NUCLEOTIDE SEQUENCE</scope>
</reference>
<dbReference type="AlphaFoldDB" id="A0A1E1WPD5"/>
<dbReference type="EMBL" id="GDQN01002175">
    <property type="protein sequence ID" value="JAT88879.1"/>
    <property type="molecule type" value="Transcribed_RNA"/>
</dbReference>